<feature type="compositionally biased region" description="Pro residues" evidence="1">
    <location>
        <begin position="175"/>
        <end position="185"/>
    </location>
</feature>
<dbReference type="AlphaFoldDB" id="A0A167HTJ2"/>
<dbReference type="OrthoDB" id="3365151at2759"/>
<sequence length="286" mass="30887">MRPSLAASLFPLISLLILFPSALALPADRIQALRELERLEERSGLSADAAYARVERGLGRRMMHPGMERMAAKTDFDMPPPAAAVGDGAAQPNVLVGSPPVALPAAPDVLKIPSPANAAASAEKQEPLTLTLDRAEAEAALLQVESVRRGLESLEELLKSAASLTRLASFKATTPEPPTLAPPPKALSDDPALHSRPGHGAHKAAAEPVLPPELGELMYNEHVHLQDLYYGSYPPTELFYNKDAGNDLREPVPLVPVNPEKFRDYSAHPKLTAEEFFGRNRRKGTR</sequence>
<evidence type="ECO:0008006" key="5">
    <source>
        <dbReference type="Google" id="ProtNLM"/>
    </source>
</evidence>
<reference evidence="3 4" key="1">
    <citation type="journal article" date="2016" name="Mol. Biol. Evol.">
        <title>Comparative Genomics of Early-Diverging Mushroom-Forming Fungi Provides Insights into the Origins of Lignocellulose Decay Capabilities.</title>
        <authorList>
            <person name="Nagy L.G."/>
            <person name="Riley R."/>
            <person name="Tritt A."/>
            <person name="Adam C."/>
            <person name="Daum C."/>
            <person name="Floudas D."/>
            <person name="Sun H."/>
            <person name="Yadav J.S."/>
            <person name="Pangilinan J."/>
            <person name="Larsson K.H."/>
            <person name="Matsuura K."/>
            <person name="Barry K."/>
            <person name="Labutti K."/>
            <person name="Kuo R."/>
            <person name="Ohm R.A."/>
            <person name="Bhattacharya S.S."/>
            <person name="Shirouzu T."/>
            <person name="Yoshinaga Y."/>
            <person name="Martin F.M."/>
            <person name="Grigoriev I.V."/>
            <person name="Hibbett D.S."/>
        </authorList>
    </citation>
    <scope>NUCLEOTIDE SEQUENCE [LARGE SCALE GENOMIC DNA]</scope>
    <source>
        <strain evidence="3 4">TUFC12733</strain>
    </source>
</reference>
<evidence type="ECO:0000256" key="1">
    <source>
        <dbReference type="SAM" id="MobiDB-lite"/>
    </source>
</evidence>
<evidence type="ECO:0000256" key="2">
    <source>
        <dbReference type="SAM" id="SignalP"/>
    </source>
</evidence>
<gene>
    <name evidence="3" type="ORF">CALVIDRAFT_567847</name>
</gene>
<evidence type="ECO:0000313" key="4">
    <source>
        <dbReference type="Proteomes" id="UP000076738"/>
    </source>
</evidence>
<keyword evidence="4" id="KW-1185">Reference proteome</keyword>
<feature type="region of interest" description="Disordered" evidence="1">
    <location>
        <begin position="170"/>
        <end position="203"/>
    </location>
</feature>
<dbReference type="EMBL" id="KV417316">
    <property type="protein sequence ID" value="KZO91966.1"/>
    <property type="molecule type" value="Genomic_DNA"/>
</dbReference>
<name>A0A167HTJ2_CALVF</name>
<accession>A0A167HTJ2</accession>
<evidence type="ECO:0000313" key="3">
    <source>
        <dbReference type="EMBL" id="KZO91966.1"/>
    </source>
</evidence>
<feature type="signal peptide" evidence="2">
    <location>
        <begin position="1"/>
        <end position="24"/>
    </location>
</feature>
<dbReference type="Proteomes" id="UP000076738">
    <property type="component" value="Unassembled WGS sequence"/>
</dbReference>
<feature type="chain" id="PRO_5007887842" description="SAP domain-containing protein" evidence="2">
    <location>
        <begin position="25"/>
        <end position="286"/>
    </location>
</feature>
<protein>
    <recommendedName>
        <fullName evidence="5">SAP domain-containing protein</fullName>
    </recommendedName>
</protein>
<keyword evidence="2" id="KW-0732">Signal</keyword>
<organism evidence="3 4">
    <name type="scientific">Calocera viscosa (strain TUFC12733)</name>
    <dbReference type="NCBI Taxonomy" id="1330018"/>
    <lineage>
        <taxon>Eukaryota</taxon>
        <taxon>Fungi</taxon>
        <taxon>Dikarya</taxon>
        <taxon>Basidiomycota</taxon>
        <taxon>Agaricomycotina</taxon>
        <taxon>Dacrymycetes</taxon>
        <taxon>Dacrymycetales</taxon>
        <taxon>Dacrymycetaceae</taxon>
        <taxon>Calocera</taxon>
    </lineage>
</organism>
<proteinExistence type="predicted"/>